<evidence type="ECO:0000259" key="5">
    <source>
        <dbReference type="PROSITE" id="PS50931"/>
    </source>
</evidence>
<feature type="domain" description="HTH lysR-type" evidence="5">
    <location>
        <begin position="1"/>
        <end position="58"/>
    </location>
</feature>
<dbReference type="EMBL" id="JBHSSO010000004">
    <property type="protein sequence ID" value="MFC6288864.1"/>
    <property type="molecule type" value="Genomic_DNA"/>
</dbReference>
<evidence type="ECO:0000256" key="4">
    <source>
        <dbReference type="ARBA" id="ARBA00023163"/>
    </source>
</evidence>
<evidence type="ECO:0000256" key="1">
    <source>
        <dbReference type="ARBA" id="ARBA00009437"/>
    </source>
</evidence>
<dbReference type="Gene3D" id="3.40.190.10">
    <property type="entry name" value="Periplasmic binding protein-like II"/>
    <property type="match status" value="2"/>
</dbReference>
<keyword evidence="4" id="KW-0804">Transcription</keyword>
<reference evidence="7" key="1">
    <citation type="journal article" date="2019" name="Int. J. Syst. Evol. Microbiol.">
        <title>The Global Catalogue of Microorganisms (GCM) 10K type strain sequencing project: providing services to taxonomists for standard genome sequencing and annotation.</title>
        <authorList>
            <consortium name="The Broad Institute Genomics Platform"/>
            <consortium name="The Broad Institute Genome Sequencing Center for Infectious Disease"/>
            <person name="Wu L."/>
            <person name="Ma J."/>
        </authorList>
    </citation>
    <scope>NUCLEOTIDE SEQUENCE [LARGE SCALE GENOMIC DNA]</scope>
    <source>
        <strain evidence="7">CCM 8893</strain>
    </source>
</reference>
<dbReference type="InterPro" id="IPR036390">
    <property type="entry name" value="WH_DNA-bd_sf"/>
</dbReference>
<dbReference type="PROSITE" id="PS50931">
    <property type="entry name" value="HTH_LYSR"/>
    <property type="match status" value="1"/>
</dbReference>
<name>A0ABW1U8Z5_9LACO</name>
<protein>
    <submittedName>
        <fullName evidence="6">LysR family transcriptional regulator</fullName>
    </submittedName>
</protein>
<dbReference type="PRINTS" id="PR00039">
    <property type="entry name" value="HTHLYSR"/>
</dbReference>
<dbReference type="InterPro" id="IPR000847">
    <property type="entry name" value="LysR_HTH_N"/>
</dbReference>
<keyword evidence="2" id="KW-0805">Transcription regulation</keyword>
<dbReference type="PANTHER" id="PTHR30419">
    <property type="entry name" value="HTH-TYPE TRANSCRIPTIONAL REGULATOR YBHD"/>
    <property type="match status" value="1"/>
</dbReference>
<sequence>MDLTTCQYFIDVVDLANFTKAAERNFISQPAISAQIKQLEETVGKPLLIRDHHHVSVTLAGQRFYRAAQQMLATYHGAVRDIWQEQSRTPAKLRVSFYIAQQFQPYIDQLVRFRTDFPNISVDLVERDSEQAVQDILTDQADLGFGIIDRTERRLTWKQELADRLVVVASPTTMTGQPSAVTLNELAALTYVTLENVPATQFEQVTSQLLAGHAFQVEKLPSLDVLFTRLQMTASFALLPESQVPKTLTGLATWTLRTPQPNTMPVGWCYRRQPLDPVVGAFLAYANLL</sequence>
<evidence type="ECO:0000313" key="7">
    <source>
        <dbReference type="Proteomes" id="UP001596258"/>
    </source>
</evidence>
<dbReference type="InterPro" id="IPR005119">
    <property type="entry name" value="LysR_subst-bd"/>
</dbReference>
<comment type="caution">
    <text evidence="6">The sequence shown here is derived from an EMBL/GenBank/DDBJ whole genome shotgun (WGS) entry which is preliminary data.</text>
</comment>
<evidence type="ECO:0000313" key="6">
    <source>
        <dbReference type="EMBL" id="MFC6288864.1"/>
    </source>
</evidence>
<evidence type="ECO:0000256" key="3">
    <source>
        <dbReference type="ARBA" id="ARBA00023125"/>
    </source>
</evidence>
<dbReference type="CDD" id="cd05466">
    <property type="entry name" value="PBP2_LTTR_substrate"/>
    <property type="match status" value="1"/>
</dbReference>
<keyword evidence="3" id="KW-0238">DNA-binding</keyword>
<dbReference type="InterPro" id="IPR050950">
    <property type="entry name" value="HTH-type_LysR_regulators"/>
</dbReference>
<comment type="similarity">
    <text evidence="1">Belongs to the LysR transcriptional regulatory family.</text>
</comment>
<gene>
    <name evidence="6" type="ORF">ACFP1M_01385</name>
</gene>
<dbReference type="SUPFAM" id="SSF53850">
    <property type="entry name" value="Periplasmic binding protein-like II"/>
    <property type="match status" value="1"/>
</dbReference>
<dbReference type="SUPFAM" id="SSF46785">
    <property type="entry name" value="Winged helix' DNA-binding domain"/>
    <property type="match status" value="1"/>
</dbReference>
<dbReference type="RefSeq" id="WP_125575559.1">
    <property type="nucleotide sequence ID" value="NZ_JBHSSO010000004.1"/>
</dbReference>
<evidence type="ECO:0000256" key="2">
    <source>
        <dbReference type="ARBA" id="ARBA00023015"/>
    </source>
</evidence>
<dbReference type="PANTHER" id="PTHR30419:SF8">
    <property type="entry name" value="NITROGEN ASSIMILATION TRANSCRIPTIONAL ACTIVATOR-RELATED"/>
    <property type="match status" value="1"/>
</dbReference>
<keyword evidence="7" id="KW-1185">Reference proteome</keyword>
<dbReference type="Gene3D" id="1.10.10.10">
    <property type="entry name" value="Winged helix-like DNA-binding domain superfamily/Winged helix DNA-binding domain"/>
    <property type="match status" value="1"/>
</dbReference>
<accession>A0ABW1U8Z5</accession>
<dbReference type="Pfam" id="PF00126">
    <property type="entry name" value="HTH_1"/>
    <property type="match status" value="1"/>
</dbReference>
<organism evidence="6 7">
    <name type="scientific">Levilactobacillus angrenensis</name>
    <dbReference type="NCBI Taxonomy" id="2486020"/>
    <lineage>
        <taxon>Bacteria</taxon>
        <taxon>Bacillati</taxon>
        <taxon>Bacillota</taxon>
        <taxon>Bacilli</taxon>
        <taxon>Lactobacillales</taxon>
        <taxon>Lactobacillaceae</taxon>
        <taxon>Levilactobacillus</taxon>
    </lineage>
</organism>
<proteinExistence type="inferred from homology"/>
<dbReference type="Pfam" id="PF03466">
    <property type="entry name" value="LysR_substrate"/>
    <property type="match status" value="1"/>
</dbReference>
<dbReference type="InterPro" id="IPR036388">
    <property type="entry name" value="WH-like_DNA-bd_sf"/>
</dbReference>
<dbReference type="Proteomes" id="UP001596258">
    <property type="component" value="Unassembled WGS sequence"/>
</dbReference>